<name>A0A1T2L5N3_9GAMM</name>
<keyword evidence="2" id="KW-1185">Reference proteome</keyword>
<accession>A0A1T2L5N3</accession>
<sequence length="68" mass="7347">MLQRLQQTLESGQPDTVLVTALIRGISGTISKTVLASMFEQVMQQAAGSSTAYRCADSNRRSRLESTG</sequence>
<evidence type="ECO:0000313" key="2">
    <source>
        <dbReference type="Proteomes" id="UP000190198"/>
    </source>
</evidence>
<gene>
    <name evidence="1" type="ORF">BOW52_05965</name>
</gene>
<evidence type="ECO:0000313" key="1">
    <source>
        <dbReference type="EMBL" id="OOZ40364.1"/>
    </source>
</evidence>
<reference evidence="1 2" key="1">
    <citation type="submission" date="2016-11" db="EMBL/GenBank/DDBJ databases">
        <title>Mixed transmission modes and dynamic genome evolution in an obligate animal-bacterial symbiosis.</title>
        <authorList>
            <person name="Russell S.L."/>
            <person name="Corbett-Detig R.B."/>
            <person name="Cavanaugh C.M."/>
        </authorList>
    </citation>
    <scope>NUCLEOTIDE SEQUENCE [LARGE SCALE GENOMIC DNA]</scope>
    <source>
        <strain evidence="1">Sp-SM6</strain>
    </source>
</reference>
<organism evidence="1 2">
    <name type="scientific">Solemya elarraichensis gill symbiont</name>
    <dbReference type="NCBI Taxonomy" id="1918949"/>
    <lineage>
        <taxon>Bacteria</taxon>
        <taxon>Pseudomonadati</taxon>
        <taxon>Pseudomonadota</taxon>
        <taxon>Gammaproteobacteria</taxon>
        <taxon>sulfur-oxidizing symbionts</taxon>
    </lineage>
</organism>
<dbReference type="EMBL" id="MPRK01000091">
    <property type="protein sequence ID" value="OOZ40364.1"/>
    <property type="molecule type" value="Genomic_DNA"/>
</dbReference>
<dbReference type="AlphaFoldDB" id="A0A1T2L5N3"/>
<proteinExistence type="predicted"/>
<protein>
    <submittedName>
        <fullName evidence="1">Uncharacterized protein</fullName>
    </submittedName>
</protein>
<comment type="caution">
    <text evidence="1">The sequence shown here is derived from an EMBL/GenBank/DDBJ whole genome shotgun (WGS) entry which is preliminary data.</text>
</comment>
<dbReference type="Proteomes" id="UP000190198">
    <property type="component" value="Unassembled WGS sequence"/>
</dbReference>